<dbReference type="Proteomes" id="UP000887013">
    <property type="component" value="Unassembled WGS sequence"/>
</dbReference>
<sequence>MDSTSEKTAEAQNCEGKCSRQNSEQSMLDVSWKIDVNYHKKKLITQNASQVKQKIHTQISELVETLKERERRLCLEVDEECMDQLALIDTHIAKLSGHCCNTIDNAIESKSNEDHEKDFSCFPKIKLEFVSDFEKLKSRLKVYGEISHQKYAGVEYGQPSCAPLVIKPKKEVSSPTFEKWKKFNQKMEWFFKFVANDDELAKVMSANRTSDLNAYDDIYASDPRELDKENSIDEDDIEIISKVELAEIPSHSPVFSPEHSPKRKFFSGKRSLPVLPYRFFSKNPKDDIKADVEEQENAKDKSEISLPCSSYVTPSPEPNIEVSDCNKENKNSIEYYGATEAEKIQSPSSTLVSCFFEHFNNNKEEWLASKDDSVKWLSSKPISEKWLCSKDSCDKFFHSEEKLAQWSPHKGNPEDNSSWLCENLHQSSMTK</sequence>
<accession>A0A8X6U041</accession>
<proteinExistence type="predicted"/>
<comment type="caution">
    <text evidence="1">The sequence shown here is derived from an EMBL/GenBank/DDBJ whole genome shotgun (WGS) entry which is preliminary data.</text>
</comment>
<evidence type="ECO:0000313" key="1">
    <source>
        <dbReference type="EMBL" id="GFT61494.1"/>
    </source>
</evidence>
<organism evidence="1 2">
    <name type="scientific">Nephila pilipes</name>
    <name type="common">Giant wood spider</name>
    <name type="synonym">Nephila maculata</name>
    <dbReference type="NCBI Taxonomy" id="299642"/>
    <lineage>
        <taxon>Eukaryota</taxon>
        <taxon>Metazoa</taxon>
        <taxon>Ecdysozoa</taxon>
        <taxon>Arthropoda</taxon>
        <taxon>Chelicerata</taxon>
        <taxon>Arachnida</taxon>
        <taxon>Araneae</taxon>
        <taxon>Araneomorphae</taxon>
        <taxon>Entelegynae</taxon>
        <taxon>Araneoidea</taxon>
        <taxon>Nephilidae</taxon>
        <taxon>Nephila</taxon>
    </lineage>
</organism>
<protein>
    <submittedName>
        <fullName evidence="1">Uncharacterized protein</fullName>
    </submittedName>
</protein>
<gene>
    <name evidence="1" type="ORF">NPIL_689911</name>
</gene>
<evidence type="ECO:0000313" key="2">
    <source>
        <dbReference type="Proteomes" id="UP000887013"/>
    </source>
</evidence>
<dbReference type="OrthoDB" id="6429029at2759"/>
<keyword evidence="2" id="KW-1185">Reference proteome</keyword>
<dbReference type="AlphaFoldDB" id="A0A8X6U041"/>
<reference evidence="1" key="1">
    <citation type="submission" date="2020-08" db="EMBL/GenBank/DDBJ databases">
        <title>Multicomponent nature underlies the extraordinary mechanical properties of spider dragline silk.</title>
        <authorList>
            <person name="Kono N."/>
            <person name="Nakamura H."/>
            <person name="Mori M."/>
            <person name="Yoshida Y."/>
            <person name="Ohtoshi R."/>
            <person name="Malay A.D."/>
            <person name="Moran D.A.P."/>
            <person name="Tomita M."/>
            <person name="Numata K."/>
            <person name="Arakawa K."/>
        </authorList>
    </citation>
    <scope>NUCLEOTIDE SEQUENCE</scope>
</reference>
<name>A0A8X6U041_NEPPI</name>
<dbReference type="EMBL" id="BMAW01067818">
    <property type="protein sequence ID" value="GFT61494.1"/>
    <property type="molecule type" value="Genomic_DNA"/>
</dbReference>